<dbReference type="AlphaFoldDB" id="A0A8T5UTA7"/>
<comment type="cofactor">
    <cofactor evidence="14">
        <name>Mg(2+)</name>
        <dbReference type="ChEBI" id="CHEBI:18420"/>
    </cofactor>
</comment>
<dbReference type="GO" id="GO:0046872">
    <property type="term" value="F:metal ion binding"/>
    <property type="evidence" value="ECO:0007669"/>
    <property type="project" value="UniProtKB-KW"/>
</dbReference>
<dbReference type="GO" id="GO:0003910">
    <property type="term" value="F:DNA ligase (ATP) activity"/>
    <property type="evidence" value="ECO:0007669"/>
    <property type="project" value="UniProtKB-UniRule"/>
</dbReference>
<accession>A0A8T5UTA7</accession>
<evidence type="ECO:0000256" key="13">
    <source>
        <dbReference type="ARBA" id="ARBA00023306"/>
    </source>
</evidence>
<gene>
    <name evidence="14" type="primary">lig</name>
    <name evidence="17" type="ORF">K8N75_04000</name>
</gene>
<dbReference type="Gene3D" id="1.10.3260.10">
    <property type="entry name" value="DNA ligase, ATP-dependent, N-terminal domain"/>
    <property type="match status" value="1"/>
</dbReference>
<keyword evidence="6 14" id="KW-0479">Metal-binding</keyword>
<feature type="binding site" evidence="14">
    <location>
        <position position="271"/>
    </location>
    <ligand>
        <name>ATP</name>
        <dbReference type="ChEBI" id="CHEBI:30616"/>
    </ligand>
</feature>
<keyword evidence="7 14" id="KW-0547">Nucleotide-binding</keyword>
<keyword evidence="18" id="KW-1185">Reference proteome</keyword>
<evidence type="ECO:0000313" key="18">
    <source>
        <dbReference type="Proteomes" id="UP000825933"/>
    </source>
</evidence>
<evidence type="ECO:0000256" key="5">
    <source>
        <dbReference type="ARBA" id="ARBA00022705"/>
    </source>
</evidence>
<dbReference type="GO" id="GO:0003677">
    <property type="term" value="F:DNA binding"/>
    <property type="evidence" value="ECO:0007669"/>
    <property type="project" value="InterPro"/>
</dbReference>
<evidence type="ECO:0000256" key="7">
    <source>
        <dbReference type="ARBA" id="ARBA00022741"/>
    </source>
</evidence>
<dbReference type="InterPro" id="IPR000977">
    <property type="entry name" value="DNA_ligase_ATP-dep"/>
</dbReference>
<evidence type="ECO:0000256" key="9">
    <source>
        <dbReference type="ARBA" id="ARBA00022840"/>
    </source>
</evidence>
<dbReference type="GO" id="GO:0006281">
    <property type="term" value="P:DNA repair"/>
    <property type="evidence" value="ECO:0007669"/>
    <property type="project" value="UniProtKB-UniRule"/>
</dbReference>
<evidence type="ECO:0000256" key="8">
    <source>
        <dbReference type="ARBA" id="ARBA00022763"/>
    </source>
</evidence>
<dbReference type="InterPro" id="IPR050191">
    <property type="entry name" value="ATP-dep_DNA_ligase"/>
</dbReference>
<feature type="binding site" evidence="14">
    <location>
        <position position="340"/>
    </location>
    <ligand>
        <name>ATP</name>
        <dbReference type="ChEBI" id="CHEBI:30616"/>
    </ligand>
</feature>
<feature type="binding site" evidence="14">
    <location>
        <position position="256"/>
    </location>
    <ligand>
        <name>ATP</name>
        <dbReference type="ChEBI" id="CHEBI:30616"/>
    </ligand>
</feature>
<feature type="binding site" evidence="14">
    <location>
        <position position="417"/>
    </location>
    <ligand>
        <name>ATP</name>
        <dbReference type="ChEBI" id="CHEBI:30616"/>
    </ligand>
</feature>
<keyword evidence="12 14" id="KW-0234">DNA repair</keyword>
<dbReference type="Gene3D" id="3.30.470.30">
    <property type="entry name" value="DNA ligase/mRNA capping enzyme"/>
    <property type="match status" value="1"/>
</dbReference>
<evidence type="ECO:0000256" key="12">
    <source>
        <dbReference type="ARBA" id="ARBA00023204"/>
    </source>
</evidence>
<keyword evidence="5 14" id="KW-0235">DNA replication</keyword>
<keyword evidence="13 14" id="KW-0131">Cell cycle</keyword>
<dbReference type="FunFam" id="1.10.3260.10:FF:000007">
    <property type="entry name" value="DNA ligase"/>
    <property type="match status" value="1"/>
</dbReference>
<dbReference type="InterPro" id="IPR036599">
    <property type="entry name" value="DNA_ligase_N_sf"/>
</dbReference>
<dbReference type="EC" id="6.5.1.1" evidence="14"/>
<dbReference type="EMBL" id="JAIOUQ010000003">
    <property type="protein sequence ID" value="MBZ2165206.1"/>
    <property type="molecule type" value="Genomic_DNA"/>
</dbReference>
<dbReference type="PANTHER" id="PTHR45674:SF7">
    <property type="entry name" value="DNA LIGASE"/>
    <property type="match status" value="1"/>
</dbReference>
<keyword evidence="11 14" id="KW-0233">DNA recombination</keyword>
<dbReference type="GO" id="GO:0006310">
    <property type="term" value="P:DNA recombination"/>
    <property type="evidence" value="ECO:0007669"/>
    <property type="project" value="UniProtKB-UniRule"/>
</dbReference>
<dbReference type="InterPro" id="IPR012308">
    <property type="entry name" value="DNA_ligase_ATP-dep_N"/>
</dbReference>
<feature type="domain" description="ATP-dependent DNA ligase family profile" evidence="16">
    <location>
        <begin position="328"/>
        <end position="458"/>
    </location>
</feature>
<evidence type="ECO:0000313" key="17">
    <source>
        <dbReference type="EMBL" id="MBZ2165206.1"/>
    </source>
</evidence>
<dbReference type="PROSITE" id="PS50160">
    <property type="entry name" value="DNA_LIGASE_A3"/>
    <property type="match status" value="1"/>
</dbReference>
<dbReference type="SUPFAM" id="SSF50249">
    <property type="entry name" value="Nucleic acid-binding proteins"/>
    <property type="match status" value="1"/>
</dbReference>
<dbReference type="HAMAP" id="MF_00407">
    <property type="entry name" value="DNA_ligase"/>
    <property type="match status" value="1"/>
</dbReference>
<dbReference type="GO" id="GO:0051301">
    <property type="term" value="P:cell division"/>
    <property type="evidence" value="ECO:0007669"/>
    <property type="project" value="UniProtKB-KW"/>
</dbReference>
<dbReference type="PANTHER" id="PTHR45674">
    <property type="entry name" value="DNA LIGASE 1/3 FAMILY MEMBER"/>
    <property type="match status" value="1"/>
</dbReference>
<dbReference type="InterPro" id="IPR012340">
    <property type="entry name" value="NA-bd_OB-fold"/>
</dbReference>
<dbReference type="RefSeq" id="WP_223790975.1">
    <property type="nucleotide sequence ID" value="NZ_JAIOUQ010000003.1"/>
</dbReference>
<feature type="active site" description="N6-AMP-lysine intermediate" evidence="14">
    <location>
        <position position="251"/>
    </location>
</feature>
<protein>
    <recommendedName>
        <fullName evidence="2 14">DNA ligase</fullName>
        <ecNumber evidence="14">6.5.1.1</ecNumber>
    </recommendedName>
    <alternativeName>
        <fullName evidence="14">Polydeoxyribonucleotide synthase [ATP]</fullName>
    </alternativeName>
</protein>
<evidence type="ECO:0000259" key="16">
    <source>
        <dbReference type="PROSITE" id="PS50160"/>
    </source>
</evidence>
<evidence type="ECO:0000256" key="14">
    <source>
        <dbReference type="HAMAP-Rule" id="MF_00407"/>
    </source>
</evidence>
<keyword evidence="3 14" id="KW-0436">Ligase</keyword>
<keyword evidence="8 14" id="KW-0227">DNA damage</keyword>
<evidence type="ECO:0000256" key="4">
    <source>
        <dbReference type="ARBA" id="ARBA00022618"/>
    </source>
</evidence>
<proteinExistence type="inferred from homology"/>
<evidence type="ECO:0000256" key="2">
    <source>
        <dbReference type="ARBA" id="ARBA00013308"/>
    </source>
</evidence>
<dbReference type="CDD" id="cd07901">
    <property type="entry name" value="Adenylation_DNA_ligase_Arch_LigB"/>
    <property type="match status" value="1"/>
</dbReference>
<dbReference type="GO" id="GO:0005524">
    <property type="term" value="F:ATP binding"/>
    <property type="evidence" value="ECO:0007669"/>
    <property type="project" value="UniProtKB-UniRule"/>
</dbReference>
<evidence type="ECO:0000256" key="11">
    <source>
        <dbReference type="ARBA" id="ARBA00023172"/>
    </source>
</evidence>
<organism evidence="17 18">
    <name type="scientific">Methanobacterium spitsbergense</name>
    <dbReference type="NCBI Taxonomy" id="2874285"/>
    <lineage>
        <taxon>Archaea</taxon>
        <taxon>Methanobacteriati</taxon>
        <taxon>Methanobacteriota</taxon>
        <taxon>Methanomada group</taxon>
        <taxon>Methanobacteria</taxon>
        <taxon>Methanobacteriales</taxon>
        <taxon>Methanobacteriaceae</taxon>
        <taxon>Methanobacterium</taxon>
    </lineage>
</organism>
<comment type="similarity">
    <text evidence="1 14 15">Belongs to the ATP-dependent DNA ligase family.</text>
</comment>
<comment type="caution">
    <text evidence="17">The sequence shown here is derived from an EMBL/GenBank/DDBJ whole genome shotgun (WGS) entry which is preliminary data.</text>
</comment>
<evidence type="ECO:0000256" key="15">
    <source>
        <dbReference type="RuleBase" id="RU004196"/>
    </source>
</evidence>
<name>A0A8T5UTA7_9EURY</name>
<evidence type="ECO:0000256" key="10">
    <source>
        <dbReference type="ARBA" id="ARBA00022842"/>
    </source>
</evidence>
<sequence>MSYSRIVDVYEALDSTTKRLEKTSILGDFFADIGEKNPKLLPVVTLLALGRVFPTGSEEELGIGTKLLMKAIAFVVGVKPEDVEDMQRDAGDIGQAAQNLFMKKKQSTLFSRSLTIEKVHSNLIKIANISGSKAQSKKLEILRELLSSASPTEAKYITRTVIEELRVGVGEGTIRDALAQAFDVDKGIVERAHMLTNDLGLVAEVSKEEGVQGLQKLTLLPGKPVKPMLAQLSPGISKSILEMGWALCETKYDGIRVQIHRLGNEINIFTRRLENISKAVPEIVEYIRKSLPSKNFIVEGEIIVTKDGKPISFQYILQRVRRKYDIERMRDEVPLKLYLFDVLYYDGPLIDVSFEKRREVLESIVTVSGDKIQLSRNVKVTPESLQDAEDLFNESIKAGHEGIMIKDPHAPYMPGIRGKKMLKFKAEPETLDLVIVGGSYGRGKRAHLIGSYLLAARDENNELKTLAYAATGLDDQTLLELSTLTEPLITSKIGRQVKIAPHIILEIAYSEIVKSPEYESGYSLRFPVVKRIRDDLSIDDIDTVERIDSMFKGPD</sequence>
<dbReference type="Pfam" id="PF01068">
    <property type="entry name" value="DNA_ligase_A_M"/>
    <property type="match status" value="1"/>
</dbReference>
<dbReference type="SUPFAM" id="SSF56091">
    <property type="entry name" value="DNA ligase/mRNA capping enzyme, catalytic domain"/>
    <property type="match status" value="1"/>
</dbReference>
<dbReference type="GO" id="GO:0006273">
    <property type="term" value="P:lagging strand elongation"/>
    <property type="evidence" value="ECO:0007669"/>
    <property type="project" value="TreeGrafter"/>
</dbReference>
<reference evidence="18" key="1">
    <citation type="journal article" date="2022" name="Microbiol. Resour. Announc.">
        <title>Draft Genome Sequence of a Methanogenic Archaeon from West Spitsbergen Permafrost.</title>
        <authorList>
            <person name="Trubitsyn V."/>
            <person name="Rivkina E."/>
            <person name="Shcherbakova V."/>
        </authorList>
    </citation>
    <scope>NUCLEOTIDE SEQUENCE [LARGE SCALE GENOMIC DNA]</scope>
    <source>
        <strain evidence="18">VT</strain>
    </source>
</reference>
<feature type="binding site" evidence="14">
    <location>
        <position position="423"/>
    </location>
    <ligand>
        <name>ATP</name>
        <dbReference type="ChEBI" id="CHEBI:30616"/>
    </ligand>
</feature>
<keyword evidence="10 14" id="KW-0460">Magnesium</keyword>
<dbReference type="Pfam" id="PF04675">
    <property type="entry name" value="DNA_ligase_A_N"/>
    <property type="match status" value="1"/>
</dbReference>
<comment type="catalytic activity">
    <reaction evidence="14">
        <text>ATP + (deoxyribonucleotide)n-3'-hydroxyl + 5'-phospho-(deoxyribonucleotide)m = (deoxyribonucleotide)n+m + AMP + diphosphate.</text>
        <dbReference type="EC" id="6.5.1.1"/>
    </reaction>
</comment>
<dbReference type="InterPro" id="IPR022865">
    <property type="entry name" value="DNA_ligae_ATP-dep_bac/arc"/>
</dbReference>
<dbReference type="Proteomes" id="UP000825933">
    <property type="component" value="Unassembled WGS sequence"/>
</dbReference>
<feature type="binding site" evidence="14">
    <location>
        <position position="301"/>
    </location>
    <ligand>
        <name>ATP</name>
        <dbReference type="ChEBI" id="CHEBI:30616"/>
    </ligand>
</feature>
<evidence type="ECO:0000256" key="3">
    <source>
        <dbReference type="ARBA" id="ARBA00022598"/>
    </source>
</evidence>
<dbReference type="SUPFAM" id="SSF117018">
    <property type="entry name" value="ATP-dependent DNA ligase DNA-binding domain"/>
    <property type="match status" value="1"/>
</dbReference>
<feature type="binding site" evidence="14">
    <location>
        <position position="249"/>
    </location>
    <ligand>
        <name>ATP</name>
        <dbReference type="ChEBI" id="CHEBI:30616"/>
    </ligand>
</feature>
<evidence type="ECO:0000256" key="6">
    <source>
        <dbReference type="ARBA" id="ARBA00022723"/>
    </source>
</evidence>
<dbReference type="Pfam" id="PF04679">
    <property type="entry name" value="DNA_ligase_A_C"/>
    <property type="match status" value="1"/>
</dbReference>
<keyword evidence="9 14" id="KW-0067">ATP-binding</keyword>
<dbReference type="GO" id="GO:0071897">
    <property type="term" value="P:DNA biosynthetic process"/>
    <property type="evidence" value="ECO:0007669"/>
    <property type="project" value="InterPro"/>
</dbReference>
<dbReference type="NCBIfam" id="TIGR00574">
    <property type="entry name" value="dnl1"/>
    <property type="match status" value="1"/>
</dbReference>
<dbReference type="InterPro" id="IPR016059">
    <property type="entry name" value="DNA_ligase_ATP-dep_CS"/>
</dbReference>
<dbReference type="Gene3D" id="2.40.50.140">
    <property type="entry name" value="Nucleic acid-binding proteins"/>
    <property type="match status" value="1"/>
</dbReference>
<dbReference type="InterPro" id="IPR012309">
    <property type="entry name" value="DNA_ligase_ATP-dep_C"/>
</dbReference>
<keyword evidence="4 14" id="KW-0132">Cell division</keyword>
<evidence type="ECO:0000256" key="1">
    <source>
        <dbReference type="ARBA" id="ARBA00007572"/>
    </source>
</evidence>
<dbReference type="PROSITE" id="PS00697">
    <property type="entry name" value="DNA_LIGASE_A1"/>
    <property type="match status" value="1"/>
</dbReference>
<dbReference type="InterPro" id="IPR012310">
    <property type="entry name" value="DNA_ligase_ATP-dep_cent"/>
</dbReference>
<comment type="function">
    <text evidence="14">DNA ligase that seals nicks in double-stranded DNA during DNA replication, DNA recombination and DNA repair.</text>
</comment>